<keyword evidence="4" id="KW-1185">Reference proteome</keyword>
<comment type="caution">
    <text evidence="3">The sequence shown here is derived from an EMBL/GenBank/DDBJ whole genome shotgun (WGS) entry which is preliminary data.</text>
</comment>
<sequence>MSRNVIRRAVAAIGAAAVVALGLGLGAGTATAATSATKTTDNIKVTKSVTPGAVGRGATVTYKTVFEVTSIVDRYITKITDVHPAGFEYVPGSAKVTSSELFSGPSTETPVPAVDAAANRLSVSGDWLVSDRPLSSNKDVTFEVTYRVPDAAAPGTFDSGVTFDVSTFQSTQAFAPMGVHVQVNAPATATTTALTAPTLASVGTAVTLQATVTPAPAGGTVQFQDNGVPVGAPVPIVSGGASLSHVFDTAGVHSVSAVYSGGGDYRESTSQVVAVEVSDPASGGSLDVSTLFAS</sequence>
<dbReference type="RefSeq" id="WP_378487245.1">
    <property type="nucleotide sequence ID" value="NZ_JBHUFB010000020.1"/>
</dbReference>
<dbReference type="InterPro" id="IPR035986">
    <property type="entry name" value="PKD_dom_sf"/>
</dbReference>
<dbReference type="Pfam" id="PF16640">
    <property type="entry name" value="Big_3_5"/>
    <property type="match status" value="1"/>
</dbReference>
<proteinExistence type="predicted"/>
<evidence type="ECO:0000259" key="2">
    <source>
        <dbReference type="Pfam" id="PF16640"/>
    </source>
</evidence>
<dbReference type="InterPro" id="IPR032109">
    <property type="entry name" value="Big_3_5"/>
</dbReference>
<feature type="signal peptide" evidence="1">
    <location>
        <begin position="1"/>
        <end position="32"/>
    </location>
</feature>
<gene>
    <name evidence="3" type="ORF">ACFSJG_21255</name>
</gene>
<dbReference type="Gene3D" id="2.60.40.10">
    <property type="entry name" value="Immunoglobulins"/>
    <property type="match status" value="1"/>
</dbReference>
<organism evidence="3 4">
    <name type="scientific">Rhodococcus gannanensis</name>
    <dbReference type="NCBI Taxonomy" id="1960308"/>
    <lineage>
        <taxon>Bacteria</taxon>
        <taxon>Bacillati</taxon>
        <taxon>Actinomycetota</taxon>
        <taxon>Actinomycetes</taxon>
        <taxon>Mycobacteriales</taxon>
        <taxon>Nocardiaceae</taxon>
        <taxon>Rhodococcus</taxon>
    </lineage>
</organism>
<evidence type="ECO:0000313" key="4">
    <source>
        <dbReference type="Proteomes" id="UP001597286"/>
    </source>
</evidence>
<dbReference type="InterPro" id="IPR013783">
    <property type="entry name" value="Ig-like_fold"/>
</dbReference>
<reference evidence="4" key="1">
    <citation type="journal article" date="2019" name="Int. J. Syst. Evol. Microbiol.">
        <title>The Global Catalogue of Microorganisms (GCM) 10K type strain sequencing project: providing services to taxonomists for standard genome sequencing and annotation.</title>
        <authorList>
            <consortium name="The Broad Institute Genomics Platform"/>
            <consortium name="The Broad Institute Genome Sequencing Center for Infectious Disease"/>
            <person name="Wu L."/>
            <person name="Ma J."/>
        </authorList>
    </citation>
    <scope>NUCLEOTIDE SEQUENCE [LARGE SCALE GENOMIC DNA]</scope>
    <source>
        <strain evidence="4">DT72</strain>
    </source>
</reference>
<feature type="chain" id="PRO_5046597557" evidence="1">
    <location>
        <begin position="33"/>
        <end position="294"/>
    </location>
</feature>
<accession>A0ABW4P9P4</accession>
<dbReference type="SUPFAM" id="SSF49299">
    <property type="entry name" value="PKD domain"/>
    <property type="match status" value="1"/>
</dbReference>
<name>A0ABW4P9P4_9NOCA</name>
<dbReference type="Proteomes" id="UP001597286">
    <property type="component" value="Unassembled WGS sequence"/>
</dbReference>
<evidence type="ECO:0000313" key="3">
    <source>
        <dbReference type="EMBL" id="MFD1814753.1"/>
    </source>
</evidence>
<keyword evidence="1" id="KW-0732">Signal</keyword>
<evidence type="ECO:0000256" key="1">
    <source>
        <dbReference type="SAM" id="SignalP"/>
    </source>
</evidence>
<feature type="domain" description="Bacterial Ig-like" evidence="2">
    <location>
        <begin position="195"/>
        <end position="277"/>
    </location>
</feature>
<dbReference type="EMBL" id="JBHUFB010000020">
    <property type="protein sequence ID" value="MFD1814753.1"/>
    <property type="molecule type" value="Genomic_DNA"/>
</dbReference>
<protein>
    <submittedName>
        <fullName evidence="3">Ig-like domain-containing protein</fullName>
    </submittedName>
</protein>